<proteinExistence type="predicted"/>
<dbReference type="InterPro" id="IPR015943">
    <property type="entry name" value="WD40/YVTN_repeat-like_dom_sf"/>
</dbReference>
<dbReference type="InterPro" id="IPR019775">
    <property type="entry name" value="WD40_repeat_CS"/>
</dbReference>
<dbReference type="PROSITE" id="PS50294">
    <property type="entry name" value="WD_REPEATS_REGION"/>
    <property type="match status" value="1"/>
</dbReference>
<dbReference type="PANTHER" id="PTHR22805:SF2">
    <property type="entry name" value="WD REPEAT-CONTAINING PROTEIN 41"/>
    <property type="match status" value="1"/>
</dbReference>
<dbReference type="PRINTS" id="PR00320">
    <property type="entry name" value="GPROTEINBRPT"/>
</dbReference>
<organism evidence="1 2">
    <name type="scientific">Paramuricea clavata</name>
    <name type="common">Red gorgonian</name>
    <name type="synonym">Violescent sea-whip</name>
    <dbReference type="NCBI Taxonomy" id="317549"/>
    <lineage>
        <taxon>Eukaryota</taxon>
        <taxon>Metazoa</taxon>
        <taxon>Cnidaria</taxon>
        <taxon>Anthozoa</taxon>
        <taxon>Octocorallia</taxon>
        <taxon>Malacalcyonacea</taxon>
        <taxon>Plexauridae</taxon>
        <taxon>Paramuricea</taxon>
    </lineage>
</organism>
<dbReference type="SMART" id="SM00320">
    <property type="entry name" value="WD40"/>
    <property type="match status" value="6"/>
</dbReference>
<name>A0A6S7G2N5_PARCT</name>
<dbReference type="InterPro" id="IPR001680">
    <property type="entry name" value="WD40_rpt"/>
</dbReference>
<dbReference type="GO" id="GO:0005765">
    <property type="term" value="C:lysosomal membrane"/>
    <property type="evidence" value="ECO:0007669"/>
    <property type="project" value="TreeGrafter"/>
</dbReference>
<dbReference type="PANTHER" id="PTHR22805">
    <property type="entry name" value="WDR41-RELATED"/>
    <property type="match status" value="1"/>
</dbReference>
<dbReference type="SUPFAM" id="SSF50978">
    <property type="entry name" value="WD40 repeat-like"/>
    <property type="match status" value="1"/>
</dbReference>
<dbReference type="PROSITE" id="PS00678">
    <property type="entry name" value="WD_REPEATS_1"/>
    <property type="match status" value="1"/>
</dbReference>
<dbReference type="InterPro" id="IPR036322">
    <property type="entry name" value="WD40_repeat_dom_sf"/>
</dbReference>
<protein>
    <submittedName>
        <fullName evidence="1">WD repeat-containing 41-like</fullName>
    </submittedName>
</protein>
<dbReference type="Gene3D" id="2.130.10.10">
    <property type="entry name" value="YVTN repeat-like/Quinoprotein amine dehydrogenase"/>
    <property type="match status" value="2"/>
</dbReference>
<dbReference type="InterPro" id="IPR040102">
    <property type="entry name" value="WDR41"/>
</dbReference>
<reference evidence="1" key="1">
    <citation type="submission" date="2020-04" db="EMBL/GenBank/DDBJ databases">
        <authorList>
            <person name="Alioto T."/>
            <person name="Alioto T."/>
            <person name="Gomez Garrido J."/>
        </authorList>
    </citation>
    <scope>NUCLEOTIDE SEQUENCE</scope>
    <source>
        <strain evidence="1">A484AB</strain>
    </source>
</reference>
<evidence type="ECO:0000313" key="1">
    <source>
        <dbReference type="EMBL" id="CAB3986005.1"/>
    </source>
</evidence>
<dbReference type="EMBL" id="CACRXK020000952">
    <property type="protein sequence ID" value="CAB3986005.1"/>
    <property type="molecule type" value="Genomic_DNA"/>
</dbReference>
<dbReference type="AlphaFoldDB" id="A0A6S7G2N5"/>
<accession>A0A6S7G2N5</accession>
<gene>
    <name evidence="1" type="ORF">PACLA_8A088093</name>
</gene>
<dbReference type="Pfam" id="PF25178">
    <property type="entry name" value="Beta-prop_WDR41"/>
    <property type="match status" value="1"/>
</dbReference>
<comment type="caution">
    <text evidence="1">The sequence shown here is derived from an EMBL/GenBank/DDBJ whole genome shotgun (WGS) entry which is preliminary data.</text>
</comment>
<dbReference type="GO" id="GO:0010506">
    <property type="term" value="P:regulation of autophagy"/>
    <property type="evidence" value="ECO:0007669"/>
    <property type="project" value="InterPro"/>
</dbReference>
<dbReference type="Proteomes" id="UP001152795">
    <property type="component" value="Unassembled WGS sequence"/>
</dbReference>
<evidence type="ECO:0000313" key="2">
    <source>
        <dbReference type="Proteomes" id="UP001152795"/>
    </source>
</evidence>
<sequence>MLSKLWPSRISVNKLQRKHIEEVNVPTIQDDQPYNPFNEIRVLTGHQDIINIIKFIDETRLASSADDNLVIIWDFENGDQLHSLQGHTRPVTSILVHEKTGFKHQDSCPVLITASSDKTIRIWDCGDGVCLNTIQDHASTVKCLVNVNAHDFMFCSGGKDLCLWDIEGKLLCQEVQPDNDSDVHSILPIKKDRLVVAFSRQSLVVYTISEILQNKSFKFHSRLRPHRDDVRCLTSVTDESFVSASLDGEIIVWSSNTLQPIKQFNEIREFEGDSHLYPYSVQHLFVLDQRFIFAAVGAGFSIYDALSGKCVAQRENVHHSKVSYIQLLNERFMLATCSADGTVRLWGSTTRHLPDEFSPIEHFLGKSINDITSSITEPGLLGECLGHSGSVRMIADFGAEGFASCASDGLIILWKDGWRERQKRMELATSLLFT</sequence>
<dbReference type="OrthoDB" id="273067at2759"/>
<dbReference type="PROSITE" id="PS50082">
    <property type="entry name" value="WD_REPEATS_2"/>
    <property type="match status" value="4"/>
</dbReference>
<keyword evidence="2" id="KW-1185">Reference proteome</keyword>
<dbReference type="InterPro" id="IPR020472">
    <property type="entry name" value="WD40_PAC1"/>
</dbReference>